<dbReference type="InterPro" id="IPR044798">
    <property type="entry name" value="EAF1A/B"/>
</dbReference>
<proteinExistence type="predicted"/>
<feature type="compositionally biased region" description="Basic and acidic residues" evidence="1">
    <location>
        <begin position="453"/>
        <end position="465"/>
    </location>
</feature>
<dbReference type="Gramene" id="Psat03G0580400-T1">
    <property type="protein sequence ID" value="KAI5431767.1"/>
    <property type="gene ID" value="KIW84_035804"/>
</dbReference>
<dbReference type="Proteomes" id="UP001058974">
    <property type="component" value="Chromosome 3"/>
</dbReference>
<comment type="caution">
    <text evidence="2">The sequence shown here is derived from an EMBL/GenBank/DDBJ whole genome shotgun (WGS) entry which is preliminary data.</text>
</comment>
<accession>A0A9D5B185</accession>
<feature type="region of interest" description="Disordered" evidence="1">
    <location>
        <begin position="446"/>
        <end position="465"/>
    </location>
</feature>
<sequence>MSGKRKQGSNPQPEVSQYGCTIISKPRQCKTGPNPKKFAAVFNLHIRTGNDSAYATEDSMNLQQIHILTMPGTKPAATPNLHRPNHSSRGGSRDGKGLLSDTNRQKDHNAPSVSKPKPTSSDGEKLLKDPKTNDFAQERLWKTTAAAQLCHQVSFTSRLRFEMQNKNLEMKMLSHTVAKAVMQFWHSVELLLDKDVHDHNSVGGSVESKIVDSNEASRDKRKNSEMVPETNNYLKGQNPEKKNCETQSAFLCFEEHLTEESLFYQVPHTAMETYRKSIESHFLQCEKTGISIQEEVETSIYDTGAEFGCEDVAYDEDEGETSTYYLLGTYESRRSLKSVQKKHKNRIKAYTQRAIEIGTDLPYAHYSTGAHPSVLSGSRSANLNVGTVPTRRLRTASRRRVVSPFAVVTGTVQALAKTDAASSGDSNSFQDDQYTLHVGSQLQKSMEVESVGDFEKQSPYDHSET</sequence>
<dbReference type="GO" id="GO:0035267">
    <property type="term" value="C:NuA4 histone acetyltransferase complex"/>
    <property type="evidence" value="ECO:0007669"/>
    <property type="project" value="InterPro"/>
</dbReference>
<dbReference type="EMBL" id="JAMSHJ010000003">
    <property type="protein sequence ID" value="KAI5431767.1"/>
    <property type="molecule type" value="Genomic_DNA"/>
</dbReference>
<reference evidence="2 3" key="1">
    <citation type="journal article" date="2022" name="Nat. Genet.">
        <title>Improved pea reference genome and pan-genome highlight genomic features and evolutionary characteristics.</title>
        <authorList>
            <person name="Yang T."/>
            <person name="Liu R."/>
            <person name="Luo Y."/>
            <person name="Hu S."/>
            <person name="Wang D."/>
            <person name="Wang C."/>
            <person name="Pandey M.K."/>
            <person name="Ge S."/>
            <person name="Xu Q."/>
            <person name="Li N."/>
            <person name="Li G."/>
            <person name="Huang Y."/>
            <person name="Saxena R.K."/>
            <person name="Ji Y."/>
            <person name="Li M."/>
            <person name="Yan X."/>
            <person name="He Y."/>
            <person name="Liu Y."/>
            <person name="Wang X."/>
            <person name="Xiang C."/>
            <person name="Varshney R.K."/>
            <person name="Ding H."/>
            <person name="Gao S."/>
            <person name="Zong X."/>
        </authorList>
    </citation>
    <scope>NUCLEOTIDE SEQUENCE [LARGE SCALE GENOMIC DNA]</scope>
    <source>
        <strain evidence="2 3">cv. Zhongwan 6</strain>
    </source>
</reference>
<feature type="region of interest" description="Disordered" evidence="1">
    <location>
        <begin position="72"/>
        <end position="131"/>
    </location>
</feature>
<dbReference type="PANTHER" id="PTHR46774">
    <property type="entry name" value="CHROMATIN MODIFICATION-RELATED PROTEIN EAF1 A-RELATED"/>
    <property type="match status" value="1"/>
</dbReference>
<organism evidence="2 3">
    <name type="scientific">Pisum sativum</name>
    <name type="common">Garden pea</name>
    <name type="synonym">Lathyrus oleraceus</name>
    <dbReference type="NCBI Taxonomy" id="3888"/>
    <lineage>
        <taxon>Eukaryota</taxon>
        <taxon>Viridiplantae</taxon>
        <taxon>Streptophyta</taxon>
        <taxon>Embryophyta</taxon>
        <taxon>Tracheophyta</taxon>
        <taxon>Spermatophyta</taxon>
        <taxon>Magnoliopsida</taxon>
        <taxon>eudicotyledons</taxon>
        <taxon>Gunneridae</taxon>
        <taxon>Pentapetalae</taxon>
        <taxon>rosids</taxon>
        <taxon>fabids</taxon>
        <taxon>Fabales</taxon>
        <taxon>Fabaceae</taxon>
        <taxon>Papilionoideae</taxon>
        <taxon>50 kb inversion clade</taxon>
        <taxon>NPAAA clade</taxon>
        <taxon>Hologalegina</taxon>
        <taxon>IRL clade</taxon>
        <taxon>Fabeae</taxon>
        <taxon>Lathyrus</taxon>
    </lineage>
</organism>
<evidence type="ECO:0000313" key="3">
    <source>
        <dbReference type="Proteomes" id="UP001058974"/>
    </source>
</evidence>
<gene>
    <name evidence="2" type="ORF">KIW84_035804</name>
</gene>
<evidence type="ECO:0000313" key="2">
    <source>
        <dbReference type="EMBL" id="KAI5431767.1"/>
    </source>
</evidence>
<protein>
    <submittedName>
        <fullName evidence="2">Uncharacterized protein</fullName>
    </submittedName>
</protein>
<feature type="compositionally biased region" description="Basic and acidic residues" evidence="1">
    <location>
        <begin position="209"/>
        <end position="224"/>
    </location>
</feature>
<feature type="region of interest" description="Disordered" evidence="1">
    <location>
        <begin position="203"/>
        <end position="240"/>
    </location>
</feature>
<dbReference type="PANTHER" id="PTHR46774:SF3">
    <property type="entry name" value="CHROMATIN MODIFICATION-RELATED PROTEIN EAF1 A-RELATED"/>
    <property type="match status" value="1"/>
</dbReference>
<evidence type="ECO:0000256" key="1">
    <source>
        <dbReference type="SAM" id="MobiDB-lite"/>
    </source>
</evidence>
<dbReference type="AlphaFoldDB" id="A0A9D5B185"/>
<keyword evidence="3" id="KW-1185">Reference proteome</keyword>
<feature type="compositionally biased region" description="Basic and acidic residues" evidence="1">
    <location>
        <begin position="122"/>
        <end position="131"/>
    </location>
</feature>
<name>A0A9D5B185_PEA</name>